<evidence type="ECO:0000256" key="7">
    <source>
        <dbReference type="SAM" id="Phobius"/>
    </source>
</evidence>
<reference evidence="9 10" key="1">
    <citation type="journal article" date="2020" name="Phytopathology">
        <title>Genome Sequence Resources of Colletotrichum truncatum, C. plurivorum, C. musicola, and C. sojae: Four Species Pathogenic to Soybean (Glycine max).</title>
        <authorList>
            <person name="Rogerio F."/>
            <person name="Boufleur T.R."/>
            <person name="Ciampi-Guillardi M."/>
            <person name="Sukno S.A."/>
            <person name="Thon M.R."/>
            <person name="Massola Junior N.S."/>
            <person name="Baroncelli R."/>
        </authorList>
    </citation>
    <scope>NUCLEOTIDE SEQUENCE [LARGE SCALE GENOMIC DNA]</scope>
    <source>
        <strain evidence="9 10">LFN0009</strain>
    </source>
</reference>
<evidence type="ECO:0000256" key="2">
    <source>
        <dbReference type="ARBA" id="ARBA00022692"/>
    </source>
</evidence>
<dbReference type="Proteomes" id="UP000652219">
    <property type="component" value="Unassembled WGS sequence"/>
</dbReference>
<evidence type="ECO:0000313" key="9">
    <source>
        <dbReference type="EMBL" id="KAF6807921.1"/>
    </source>
</evidence>
<keyword evidence="2 7" id="KW-0812">Transmembrane</keyword>
<evidence type="ECO:0000256" key="4">
    <source>
        <dbReference type="ARBA" id="ARBA00023136"/>
    </source>
</evidence>
<dbReference type="EMBL" id="WIGN01000127">
    <property type="protein sequence ID" value="KAF6807921.1"/>
    <property type="molecule type" value="Genomic_DNA"/>
</dbReference>
<evidence type="ECO:0000256" key="5">
    <source>
        <dbReference type="ARBA" id="ARBA00038359"/>
    </source>
</evidence>
<evidence type="ECO:0000256" key="3">
    <source>
        <dbReference type="ARBA" id="ARBA00022989"/>
    </source>
</evidence>
<evidence type="ECO:0000313" key="10">
    <source>
        <dbReference type="Proteomes" id="UP000652219"/>
    </source>
</evidence>
<protein>
    <submittedName>
        <fullName evidence="9">Pth11-like integral membrane protein</fullName>
    </submittedName>
</protein>
<evidence type="ECO:0000256" key="6">
    <source>
        <dbReference type="SAM" id="MobiDB-lite"/>
    </source>
</evidence>
<organism evidence="9 10">
    <name type="scientific">Colletotrichum sojae</name>
    <dbReference type="NCBI Taxonomy" id="2175907"/>
    <lineage>
        <taxon>Eukaryota</taxon>
        <taxon>Fungi</taxon>
        <taxon>Dikarya</taxon>
        <taxon>Ascomycota</taxon>
        <taxon>Pezizomycotina</taxon>
        <taxon>Sordariomycetes</taxon>
        <taxon>Hypocreomycetidae</taxon>
        <taxon>Glomerellales</taxon>
        <taxon>Glomerellaceae</taxon>
        <taxon>Colletotrichum</taxon>
        <taxon>Colletotrichum orchidearum species complex</taxon>
    </lineage>
</organism>
<feature type="transmembrane region" description="Helical" evidence="7">
    <location>
        <begin position="160"/>
        <end position="184"/>
    </location>
</feature>
<feature type="transmembrane region" description="Helical" evidence="7">
    <location>
        <begin position="125"/>
        <end position="148"/>
    </location>
</feature>
<feature type="region of interest" description="Disordered" evidence="6">
    <location>
        <begin position="319"/>
        <end position="380"/>
    </location>
</feature>
<dbReference type="Pfam" id="PF20684">
    <property type="entry name" value="Fung_rhodopsin"/>
    <property type="match status" value="1"/>
</dbReference>
<gene>
    <name evidence="9" type="ORF">CSOJ01_07866</name>
</gene>
<name>A0A8H6J8D9_9PEZI</name>
<comment type="subcellular location">
    <subcellularLocation>
        <location evidence="1">Membrane</location>
        <topology evidence="1">Multi-pass membrane protein</topology>
    </subcellularLocation>
</comment>
<feature type="compositionally biased region" description="Polar residues" evidence="6">
    <location>
        <begin position="359"/>
        <end position="368"/>
    </location>
</feature>
<dbReference type="GO" id="GO:0016020">
    <property type="term" value="C:membrane"/>
    <property type="evidence" value="ECO:0007669"/>
    <property type="project" value="UniProtKB-SubCell"/>
</dbReference>
<dbReference type="PANTHER" id="PTHR33048">
    <property type="entry name" value="PTH11-LIKE INTEGRAL MEMBRANE PROTEIN (AFU_ORTHOLOGUE AFUA_5G11245)"/>
    <property type="match status" value="1"/>
</dbReference>
<feature type="transmembrane region" description="Helical" evidence="7">
    <location>
        <begin position="238"/>
        <end position="259"/>
    </location>
</feature>
<keyword evidence="3 7" id="KW-1133">Transmembrane helix</keyword>
<feature type="domain" description="Rhodopsin" evidence="8">
    <location>
        <begin position="48"/>
        <end position="301"/>
    </location>
</feature>
<sequence length="470" mass="51861">MESLTSDVDDLALSATEESTVNPNETRAPLVVGVTTTALLLATLVTGLRVYVRGFMLRKWGADDTALVASYVLVFLTGLLMLISRESLNSLHLDILLTSPEDTHYGDGRHSTTLSRQNYLTTQEIAIAAVAVYQAAYPLIKFTFLLQYRRVFPLPPFQRLCDIFLAFIVAFGITQIISLTLACIPLRSLWDFSVPGKCFDLLSWWYVGSSINLLTDLAILCMPVPLLRTVRLPIRQKIVLMSTFGLGLFTCAISVVRLTTLKKSSTSTDPTYETVVAGIWSITEVSCAIICVCVPTLRPLLGAPSPSLMTHTYLPHNIEESADTELSTQTDNSRKRRSRTAGKQSVGDPENPRIVIHSRTASEATVTTPARAHTKESRDELRRQMAAAMTLPLTRVDTDDGVEFLPEPGPEREAELPTPLQPPPRRHTDRMSVGDYFGAMAWESSRQSSLVDSTEVRESSSTKDKGNDPP</sequence>
<comment type="similarity">
    <text evidence="5">Belongs to the SAT4 family.</text>
</comment>
<feature type="transmembrane region" description="Helical" evidence="7">
    <location>
        <begin position="204"/>
        <end position="226"/>
    </location>
</feature>
<keyword evidence="4 7" id="KW-0472">Membrane</keyword>
<feature type="region of interest" description="Disordered" evidence="6">
    <location>
        <begin position="443"/>
        <end position="470"/>
    </location>
</feature>
<dbReference type="InterPro" id="IPR049326">
    <property type="entry name" value="Rhodopsin_dom_fungi"/>
</dbReference>
<dbReference type="InterPro" id="IPR052337">
    <property type="entry name" value="SAT4-like"/>
</dbReference>
<feature type="transmembrane region" description="Helical" evidence="7">
    <location>
        <begin position="30"/>
        <end position="52"/>
    </location>
</feature>
<feature type="compositionally biased region" description="Basic and acidic residues" evidence="6">
    <location>
        <begin position="454"/>
        <end position="470"/>
    </location>
</feature>
<keyword evidence="10" id="KW-1185">Reference proteome</keyword>
<feature type="transmembrane region" description="Helical" evidence="7">
    <location>
        <begin position="279"/>
        <end position="301"/>
    </location>
</feature>
<evidence type="ECO:0000259" key="8">
    <source>
        <dbReference type="Pfam" id="PF20684"/>
    </source>
</evidence>
<accession>A0A8H6J8D9</accession>
<dbReference type="AlphaFoldDB" id="A0A8H6J8D9"/>
<proteinExistence type="inferred from homology"/>
<comment type="caution">
    <text evidence="9">The sequence shown here is derived from an EMBL/GenBank/DDBJ whole genome shotgun (WGS) entry which is preliminary data.</text>
</comment>
<feature type="region of interest" description="Disordered" evidence="6">
    <location>
        <begin position="399"/>
        <end position="431"/>
    </location>
</feature>
<feature type="transmembrane region" description="Helical" evidence="7">
    <location>
        <begin position="64"/>
        <end position="83"/>
    </location>
</feature>
<evidence type="ECO:0000256" key="1">
    <source>
        <dbReference type="ARBA" id="ARBA00004141"/>
    </source>
</evidence>
<dbReference type="PANTHER" id="PTHR33048:SF123">
    <property type="entry name" value="INTEGRAL MEMBRANE PROTEIN"/>
    <property type="match status" value="1"/>
</dbReference>